<evidence type="ECO:0000313" key="1">
    <source>
        <dbReference type="EMBL" id="KAL2718650.1"/>
    </source>
</evidence>
<sequence length="76" mass="9004">MAVCQILQEMVENWPQITSDRKACEIARRVWSECHKVPKNDVKEIEIKIPLINAESSRTHYQRLCKTCSQRIRNHI</sequence>
<organism evidence="1 2">
    <name type="scientific">Vespula squamosa</name>
    <name type="common">Southern yellow jacket</name>
    <name type="synonym">Wasp</name>
    <dbReference type="NCBI Taxonomy" id="30214"/>
    <lineage>
        <taxon>Eukaryota</taxon>
        <taxon>Metazoa</taxon>
        <taxon>Ecdysozoa</taxon>
        <taxon>Arthropoda</taxon>
        <taxon>Hexapoda</taxon>
        <taxon>Insecta</taxon>
        <taxon>Pterygota</taxon>
        <taxon>Neoptera</taxon>
        <taxon>Endopterygota</taxon>
        <taxon>Hymenoptera</taxon>
        <taxon>Apocrita</taxon>
        <taxon>Aculeata</taxon>
        <taxon>Vespoidea</taxon>
        <taxon>Vespidae</taxon>
        <taxon>Vespinae</taxon>
        <taxon>Vespula</taxon>
    </lineage>
</organism>
<gene>
    <name evidence="1" type="ORF">V1478_012526</name>
</gene>
<proteinExistence type="predicted"/>
<dbReference type="Proteomes" id="UP001607302">
    <property type="component" value="Unassembled WGS sequence"/>
</dbReference>
<protein>
    <submittedName>
        <fullName evidence="1">Uncharacterized protein</fullName>
    </submittedName>
</protein>
<keyword evidence="2" id="KW-1185">Reference proteome</keyword>
<name>A0ABD2ADQ0_VESSQ</name>
<dbReference type="AlphaFoldDB" id="A0ABD2ADQ0"/>
<evidence type="ECO:0000313" key="2">
    <source>
        <dbReference type="Proteomes" id="UP001607302"/>
    </source>
</evidence>
<reference evidence="1 2" key="1">
    <citation type="journal article" date="2024" name="Ann. Entomol. Soc. Am.">
        <title>Genomic analyses of the southern and eastern yellowjacket wasps (Hymenoptera: Vespidae) reveal evolutionary signatures of social life.</title>
        <authorList>
            <person name="Catto M.A."/>
            <person name="Caine P.B."/>
            <person name="Orr S.E."/>
            <person name="Hunt B.G."/>
            <person name="Goodisman M.A.D."/>
        </authorList>
    </citation>
    <scope>NUCLEOTIDE SEQUENCE [LARGE SCALE GENOMIC DNA]</scope>
    <source>
        <strain evidence="1">233</strain>
        <tissue evidence="1">Head and thorax</tissue>
    </source>
</reference>
<comment type="caution">
    <text evidence="1">The sequence shown here is derived from an EMBL/GenBank/DDBJ whole genome shotgun (WGS) entry which is preliminary data.</text>
</comment>
<accession>A0ABD2ADQ0</accession>
<dbReference type="EMBL" id="JAUDFV010000152">
    <property type="protein sequence ID" value="KAL2718650.1"/>
    <property type="molecule type" value="Genomic_DNA"/>
</dbReference>